<dbReference type="Proteomes" id="UP000003374">
    <property type="component" value="Unassembled WGS sequence"/>
</dbReference>
<feature type="region of interest" description="Disordered" evidence="1">
    <location>
        <begin position="703"/>
        <end position="731"/>
    </location>
</feature>
<comment type="caution">
    <text evidence="2">The sequence shown here is derived from an EMBL/GenBank/DDBJ whole genome shotgun (WGS) entry which is preliminary data.</text>
</comment>
<evidence type="ECO:0000313" key="3">
    <source>
        <dbReference type="Proteomes" id="UP000003374"/>
    </source>
</evidence>
<dbReference type="EMBL" id="AAOF01000005">
    <property type="protein sequence ID" value="EAR22006.1"/>
    <property type="molecule type" value="Genomic_DNA"/>
</dbReference>
<accession>A4BR06</accession>
<evidence type="ECO:0000256" key="1">
    <source>
        <dbReference type="SAM" id="MobiDB-lite"/>
    </source>
</evidence>
<dbReference type="AlphaFoldDB" id="A4BR06"/>
<dbReference type="OrthoDB" id="9027184at2"/>
<dbReference type="eggNOG" id="COG3299">
    <property type="taxonomic scope" value="Bacteria"/>
</dbReference>
<proteinExistence type="predicted"/>
<name>A4BR06_9GAMM</name>
<dbReference type="STRING" id="314278.NB231_06446"/>
<dbReference type="NCBIfam" id="TIGR02243">
    <property type="entry name" value="putative baseplate assembly protein"/>
    <property type="match status" value="1"/>
</dbReference>
<sequence length="731" mass="79971">MPLRRPILDDRSYEQLRDELVRRIPIYNPEWTDHNPSDPGITLLELFAFLGENLLYRFNQIPESTRLEYLQLLQIPLRPAQPARALVAMSTEVLNGVLVEKGTEVKAGKLVFETQTEVTVQPVSVQAVAKAVRPCPAADEDGESEVFDSFLRVVDALDGLDADEAAVCYENETVPEAGDGLPVDFDTAVDGMLWVAVLAAGDNDPEELREKFVKNAPVLLNLGFVPDPEPPAAADIYPCPGPGNETPAPAVQWQISTGRLADEGKPVYQALTVEGDSTRGLSREGVLRLKLPRESADMGVFALDDPDLGGTGDLPPQLDEETEARLLFWLRGFRLDESRFGKVLYVGVNAAETTQRRTARTEFLGTGTGQPGQEYRLVHRQVLVDTLTLEVEGPDGWEAWAEVDGFHASTESDRHYRLDSEAGRVTFGNGLQGYPPQLGQRIRARTYRYGGGAEGNVPAGAINKLSGLISGVEVSNPLAAHNGADAETVDQALDRIPGELRRRDRTVTRNDFRELSLQTPGVAVGRAECLPLFHPHTRHAEAAGVVSVVVWPKQDAVHPNAPIPDRNMLHSVCTWLDRRRLITTELYVIPPRYRKVAVSVGVKVRGGYGMDAVRHWVELVLRQYLAPLPPFGPSGEGWPLGRRVHGPELQAAALQVAGVEYLEGEGLTVAGWDMEAQRWVNGTVELELDEVPELAEITVLAGPPSDTPGEALGPPPPVRTPVPVPVLREEC</sequence>
<organism evidence="2 3">
    <name type="scientific">Nitrococcus mobilis Nb-231</name>
    <dbReference type="NCBI Taxonomy" id="314278"/>
    <lineage>
        <taxon>Bacteria</taxon>
        <taxon>Pseudomonadati</taxon>
        <taxon>Pseudomonadota</taxon>
        <taxon>Gammaproteobacteria</taxon>
        <taxon>Chromatiales</taxon>
        <taxon>Ectothiorhodospiraceae</taxon>
        <taxon>Nitrococcus</taxon>
    </lineage>
</organism>
<reference evidence="2 3" key="1">
    <citation type="submission" date="2006-02" db="EMBL/GenBank/DDBJ databases">
        <authorList>
            <person name="Waterbury J."/>
            <person name="Ferriera S."/>
            <person name="Johnson J."/>
            <person name="Kravitz S."/>
            <person name="Halpern A."/>
            <person name="Remington K."/>
            <person name="Beeson K."/>
            <person name="Tran B."/>
            <person name="Rogers Y.-H."/>
            <person name="Friedman R."/>
            <person name="Venter J.C."/>
        </authorList>
    </citation>
    <scope>NUCLEOTIDE SEQUENCE [LARGE SCALE GENOMIC DNA]</scope>
    <source>
        <strain evidence="2 3">Nb-231</strain>
    </source>
</reference>
<dbReference type="InterPro" id="IPR011749">
    <property type="entry name" value="CHP02243"/>
</dbReference>
<evidence type="ECO:0000313" key="2">
    <source>
        <dbReference type="EMBL" id="EAR22006.1"/>
    </source>
</evidence>
<keyword evidence="3" id="KW-1185">Reference proteome</keyword>
<protein>
    <submittedName>
        <fullName evidence="2">Uncharacterized protein</fullName>
    </submittedName>
</protein>
<feature type="compositionally biased region" description="Pro residues" evidence="1">
    <location>
        <begin position="713"/>
        <end position="724"/>
    </location>
</feature>
<gene>
    <name evidence="2" type="ORF">NB231_06446</name>
</gene>
<dbReference type="RefSeq" id="WP_005000660.1">
    <property type="nucleotide sequence ID" value="NZ_CH672427.1"/>
</dbReference>
<dbReference type="HOGENOM" id="CLU_024495_0_0_6"/>